<dbReference type="OrthoDB" id="6617147at2759"/>
<reference evidence="2" key="1">
    <citation type="submission" date="2025-08" db="UniProtKB">
        <authorList>
            <consortium name="RefSeq"/>
        </authorList>
    </citation>
    <scope>IDENTIFICATION</scope>
    <source>
        <strain evidence="2">14028-0561.14</strain>
        <tissue evidence="2">Whole fly</tissue>
    </source>
</reference>
<protein>
    <submittedName>
        <fullName evidence="2">Odorant receptor 69a</fullName>
    </submittedName>
</protein>
<dbReference type="GeneID" id="108070379"/>
<organism evidence="1 2">
    <name type="scientific">Drosophila kikkawai</name>
    <name type="common">Fruit fly</name>
    <dbReference type="NCBI Taxonomy" id="30033"/>
    <lineage>
        <taxon>Eukaryota</taxon>
        <taxon>Metazoa</taxon>
        <taxon>Ecdysozoa</taxon>
        <taxon>Arthropoda</taxon>
        <taxon>Hexapoda</taxon>
        <taxon>Insecta</taxon>
        <taxon>Pterygota</taxon>
        <taxon>Neoptera</taxon>
        <taxon>Endopterygota</taxon>
        <taxon>Diptera</taxon>
        <taxon>Brachycera</taxon>
        <taxon>Muscomorpha</taxon>
        <taxon>Ephydroidea</taxon>
        <taxon>Drosophilidae</taxon>
        <taxon>Drosophila</taxon>
        <taxon>Sophophora</taxon>
    </lineage>
</organism>
<name>A0A6P4I109_DROKI</name>
<dbReference type="GO" id="GO:0005886">
    <property type="term" value="C:plasma membrane"/>
    <property type="evidence" value="ECO:0007669"/>
    <property type="project" value="UniProtKB-SubCell"/>
</dbReference>
<dbReference type="AlphaFoldDB" id="A0A6P4I109"/>
<dbReference type="GO" id="GO:0005549">
    <property type="term" value="F:odorant binding"/>
    <property type="evidence" value="ECO:0007669"/>
    <property type="project" value="InterPro"/>
</dbReference>
<keyword evidence="1" id="KW-1185">Reference proteome</keyword>
<sequence length="152" mass="17581">MLWEHFMTESKELSYQIQSSTWYPWQIQGSVLGFGAAFILQTFSCQLLMASIMISQYLVSFCGTQLEIHFDGLARQLEALDARHPTAKDQFSKWQTSLTTATIGMCFLAFSMTMFEVGEAVKHLLELIIFVIFYHVSRWHSFDFCGSFFKEN</sequence>
<keyword evidence="2" id="KW-0675">Receptor</keyword>
<proteinExistence type="predicted"/>
<evidence type="ECO:0000313" key="2">
    <source>
        <dbReference type="RefSeq" id="XP_017016318.2"/>
    </source>
</evidence>
<dbReference type="GO" id="GO:0004984">
    <property type="term" value="F:olfactory receptor activity"/>
    <property type="evidence" value="ECO:0007669"/>
    <property type="project" value="InterPro"/>
</dbReference>
<dbReference type="RefSeq" id="XP_017016318.2">
    <property type="nucleotide sequence ID" value="XM_017160829.2"/>
</dbReference>
<accession>A0A6P4I109</accession>
<dbReference type="Proteomes" id="UP001652661">
    <property type="component" value="Chromosome 3L"/>
</dbReference>
<evidence type="ECO:0000313" key="1">
    <source>
        <dbReference type="Proteomes" id="UP001652661"/>
    </source>
</evidence>
<dbReference type="GO" id="GO:0007165">
    <property type="term" value="P:signal transduction"/>
    <property type="evidence" value="ECO:0007669"/>
    <property type="project" value="UniProtKB-KW"/>
</dbReference>
<gene>
    <name evidence="2" type="primary">LOC108070379</name>
</gene>